<dbReference type="PANTHER" id="PTHR34222:SF99">
    <property type="entry name" value="PROTEIN, PUTATIVE-RELATED"/>
    <property type="match status" value="1"/>
</dbReference>
<feature type="domain" description="GAG-pre-integrase" evidence="1">
    <location>
        <begin position="317"/>
        <end position="384"/>
    </location>
</feature>
<proteinExistence type="predicted"/>
<dbReference type="Pfam" id="PF13976">
    <property type="entry name" value="gag_pre-integrs"/>
    <property type="match status" value="1"/>
</dbReference>
<reference evidence="3 4" key="1">
    <citation type="journal article" date="2023" name="Life. Sci Alliance">
        <title>Evolutionary insights into 3D genome organization and epigenetic landscape of Vigna mungo.</title>
        <authorList>
            <person name="Junaid A."/>
            <person name="Singh B."/>
            <person name="Bhatia S."/>
        </authorList>
    </citation>
    <scope>NUCLEOTIDE SEQUENCE [LARGE SCALE GENOMIC DNA]</scope>
    <source>
        <strain evidence="3">Urdbean</strain>
    </source>
</reference>
<evidence type="ECO:0008006" key="5">
    <source>
        <dbReference type="Google" id="ProtNLM"/>
    </source>
</evidence>
<gene>
    <name evidence="3" type="ORF">V8G54_030130</name>
</gene>
<protein>
    <recommendedName>
        <fullName evidence="5">GAG-pre-integrase domain-containing protein</fullName>
    </recommendedName>
</protein>
<dbReference type="PANTHER" id="PTHR34222">
    <property type="entry name" value="GAG_PRE-INTEGRS DOMAIN-CONTAINING PROTEIN"/>
    <property type="match status" value="1"/>
</dbReference>
<dbReference type="EMBL" id="CP144692">
    <property type="protein sequence ID" value="WVY97979.1"/>
    <property type="molecule type" value="Genomic_DNA"/>
</dbReference>
<organism evidence="3 4">
    <name type="scientific">Vigna mungo</name>
    <name type="common">Black gram</name>
    <name type="synonym">Phaseolus mungo</name>
    <dbReference type="NCBI Taxonomy" id="3915"/>
    <lineage>
        <taxon>Eukaryota</taxon>
        <taxon>Viridiplantae</taxon>
        <taxon>Streptophyta</taxon>
        <taxon>Embryophyta</taxon>
        <taxon>Tracheophyta</taxon>
        <taxon>Spermatophyta</taxon>
        <taxon>Magnoliopsida</taxon>
        <taxon>eudicotyledons</taxon>
        <taxon>Gunneridae</taxon>
        <taxon>Pentapetalae</taxon>
        <taxon>rosids</taxon>
        <taxon>fabids</taxon>
        <taxon>Fabales</taxon>
        <taxon>Fabaceae</taxon>
        <taxon>Papilionoideae</taxon>
        <taxon>50 kb inversion clade</taxon>
        <taxon>NPAAA clade</taxon>
        <taxon>indigoferoid/millettioid clade</taxon>
        <taxon>Phaseoleae</taxon>
        <taxon>Vigna</taxon>
    </lineage>
</organism>
<feature type="non-terminal residue" evidence="3">
    <location>
        <position position="1"/>
    </location>
</feature>
<evidence type="ECO:0000313" key="4">
    <source>
        <dbReference type="Proteomes" id="UP001374535"/>
    </source>
</evidence>
<evidence type="ECO:0000313" key="3">
    <source>
        <dbReference type="EMBL" id="WVY97979.1"/>
    </source>
</evidence>
<keyword evidence="4" id="KW-1185">Reference proteome</keyword>
<dbReference type="Pfam" id="PF22936">
    <property type="entry name" value="Pol_BBD"/>
    <property type="match status" value="1"/>
</dbReference>
<dbReference type="AlphaFoldDB" id="A0AAQ3MWG8"/>
<dbReference type="Proteomes" id="UP001374535">
    <property type="component" value="Chromosome 9"/>
</dbReference>
<name>A0AAQ3MWG8_VIGMU</name>
<evidence type="ECO:0000259" key="2">
    <source>
        <dbReference type="Pfam" id="PF22936"/>
    </source>
</evidence>
<sequence length="407" mass="45724">HDHYTNIQSHILLLDPIPPISKIFSLIIQQERQFMTDHVTASVKNNSLSNFSPINASTSITCTYCNKVGHQESSYFKKHGFPNQDHRNLKNTNTNTRKICTYCHKTGHTIDICFKKHGYPPGHKFFNHKPGQINSAISSTDVGNQPKELDQECSPAETIQLMPQQYQILAELFKHSASNSSNVRINHVGTVSANTSPGNIVSISHVHSGNTWLLDSGATDHVCNSLKSFTSYQQITPIPITLPNGKIIHAHYKGTVRLNTKIYLSNVLYVSDFSFNLIYVSQLIATLNCQLIFSLSGCIVQDIQSQEKIGLIRQHNGLYLFDSFACTPNNNISPVICSVKHPNLWHARLGHLSHARLQLLQKKHTYIQIDDNQHPCDACHRAKQKKLPFTASTSNSLCIFDLLHIDI</sequence>
<evidence type="ECO:0000259" key="1">
    <source>
        <dbReference type="Pfam" id="PF13976"/>
    </source>
</evidence>
<dbReference type="InterPro" id="IPR025724">
    <property type="entry name" value="GAG-pre-integrase_dom"/>
</dbReference>
<accession>A0AAQ3MWG8</accession>
<dbReference type="InterPro" id="IPR054722">
    <property type="entry name" value="PolX-like_BBD"/>
</dbReference>
<feature type="domain" description="Retrovirus-related Pol polyprotein from transposon TNT 1-94-like beta-barrel" evidence="2">
    <location>
        <begin position="212"/>
        <end position="284"/>
    </location>
</feature>